<dbReference type="InterPro" id="IPR000515">
    <property type="entry name" value="MetI-like"/>
</dbReference>
<feature type="transmembrane region" description="Helical" evidence="9">
    <location>
        <begin position="9"/>
        <end position="29"/>
    </location>
</feature>
<dbReference type="CDD" id="cd06261">
    <property type="entry name" value="TM_PBP2"/>
    <property type="match status" value="1"/>
</dbReference>
<comment type="subcellular location">
    <subcellularLocation>
        <location evidence="1 9">Cell membrane</location>
        <topology evidence="1 9">Multi-pass membrane protein</topology>
    </subcellularLocation>
</comment>
<keyword evidence="7 9" id="KW-1133">Transmembrane helix</keyword>
<sequence length="281" mass="31588">MTKRVYSSVIMAVILIILCLTLFPFYWMILTSFKPRTELFTLPPDWIPKTPTLKNYYDVLFSVKAERLNFITYFKNSVIVCTTVVALTLILAVPAGYSFSRFRFGGRRAVLNLVLISQMLPIVMLLIPFYIAFRKLGLLNTYICVILPYLVFTLPFSMWMLKGYFDTIPTELEDAAMVDGCTKLGAMGKVILPNILPGIIATSIVAFMMAWDEYIIALTLLARDEMRTLPPGIVLSFVGEFEIRWGPMMAASVIISLPVMLIFAFLHKHLIAGLTAGAVKG</sequence>
<dbReference type="Pfam" id="PF00528">
    <property type="entry name" value="BPD_transp_1"/>
    <property type="match status" value="1"/>
</dbReference>
<dbReference type="PROSITE" id="PS50928">
    <property type="entry name" value="ABC_TM1"/>
    <property type="match status" value="1"/>
</dbReference>
<keyword evidence="8 9" id="KW-0472">Membrane</keyword>
<feature type="transmembrane region" description="Helical" evidence="9">
    <location>
        <begin position="109"/>
        <end position="133"/>
    </location>
</feature>
<evidence type="ECO:0000256" key="3">
    <source>
        <dbReference type="ARBA" id="ARBA00022448"/>
    </source>
</evidence>
<accession>A0A662DA56</accession>
<evidence type="ECO:0000256" key="6">
    <source>
        <dbReference type="ARBA" id="ARBA00022692"/>
    </source>
</evidence>
<dbReference type="Gene3D" id="1.10.3720.10">
    <property type="entry name" value="MetI-like"/>
    <property type="match status" value="1"/>
</dbReference>
<evidence type="ECO:0000313" key="12">
    <source>
        <dbReference type="Proteomes" id="UP000267654"/>
    </source>
</evidence>
<dbReference type="PANTHER" id="PTHR32243:SF50">
    <property type="entry name" value="MALTOSE_MALTODEXTRIN TRANSPORT SYSTEM PERMEASE PROTEIN MALG"/>
    <property type="match status" value="1"/>
</dbReference>
<comment type="caution">
    <text evidence="11">The sequence shown here is derived from an EMBL/GenBank/DDBJ whole genome shotgun (WGS) entry which is preliminary data.</text>
</comment>
<evidence type="ECO:0000313" key="11">
    <source>
        <dbReference type="EMBL" id="RLE11231.1"/>
    </source>
</evidence>
<feature type="transmembrane region" description="Helical" evidence="9">
    <location>
        <begin position="77"/>
        <end position="97"/>
    </location>
</feature>
<evidence type="ECO:0000256" key="5">
    <source>
        <dbReference type="ARBA" id="ARBA00022597"/>
    </source>
</evidence>
<organism evidence="11 12">
    <name type="scientific">Aerophobetes bacterium</name>
    <dbReference type="NCBI Taxonomy" id="2030807"/>
    <lineage>
        <taxon>Bacteria</taxon>
        <taxon>Candidatus Aerophobota</taxon>
    </lineage>
</organism>
<dbReference type="GO" id="GO:0005886">
    <property type="term" value="C:plasma membrane"/>
    <property type="evidence" value="ECO:0007669"/>
    <property type="project" value="UniProtKB-SubCell"/>
</dbReference>
<proteinExistence type="inferred from homology"/>
<feature type="transmembrane region" description="Helical" evidence="9">
    <location>
        <begin position="245"/>
        <end position="266"/>
    </location>
</feature>
<keyword evidence="3 9" id="KW-0813">Transport</keyword>
<dbReference type="EMBL" id="QMQB01000265">
    <property type="protein sequence ID" value="RLE11231.1"/>
    <property type="molecule type" value="Genomic_DNA"/>
</dbReference>
<dbReference type="SUPFAM" id="SSF161098">
    <property type="entry name" value="MetI-like"/>
    <property type="match status" value="1"/>
</dbReference>
<name>A0A662DA56_UNCAE</name>
<gene>
    <name evidence="11" type="ORF">DRI96_06560</name>
</gene>
<dbReference type="AlphaFoldDB" id="A0A662DA56"/>
<keyword evidence="4" id="KW-1003">Cell membrane</keyword>
<evidence type="ECO:0000256" key="1">
    <source>
        <dbReference type="ARBA" id="ARBA00004651"/>
    </source>
</evidence>
<evidence type="ECO:0000256" key="2">
    <source>
        <dbReference type="ARBA" id="ARBA00009047"/>
    </source>
</evidence>
<keyword evidence="5" id="KW-0762">Sugar transport</keyword>
<dbReference type="InterPro" id="IPR035906">
    <property type="entry name" value="MetI-like_sf"/>
</dbReference>
<evidence type="ECO:0000256" key="9">
    <source>
        <dbReference type="RuleBase" id="RU363032"/>
    </source>
</evidence>
<protein>
    <submittedName>
        <fullName evidence="11">Carbohydrate ABC transporter permease</fullName>
    </submittedName>
</protein>
<keyword evidence="6 9" id="KW-0812">Transmembrane</keyword>
<evidence type="ECO:0000256" key="8">
    <source>
        <dbReference type="ARBA" id="ARBA00023136"/>
    </source>
</evidence>
<feature type="transmembrane region" description="Helical" evidence="9">
    <location>
        <begin position="191"/>
        <end position="211"/>
    </location>
</feature>
<dbReference type="InterPro" id="IPR050901">
    <property type="entry name" value="BP-dep_ABC_trans_perm"/>
</dbReference>
<feature type="transmembrane region" description="Helical" evidence="9">
    <location>
        <begin position="139"/>
        <end position="161"/>
    </location>
</feature>
<evidence type="ECO:0000259" key="10">
    <source>
        <dbReference type="PROSITE" id="PS50928"/>
    </source>
</evidence>
<reference evidence="11 12" key="1">
    <citation type="submission" date="2018-06" db="EMBL/GenBank/DDBJ databases">
        <title>Extensive metabolic versatility and redundancy in microbially diverse, dynamic hydrothermal sediments.</title>
        <authorList>
            <person name="Dombrowski N."/>
            <person name="Teske A."/>
            <person name="Baker B.J."/>
        </authorList>
    </citation>
    <scope>NUCLEOTIDE SEQUENCE [LARGE SCALE GENOMIC DNA]</scope>
    <source>
        <strain evidence="11">B19_G9</strain>
    </source>
</reference>
<dbReference type="Proteomes" id="UP000267654">
    <property type="component" value="Unassembled WGS sequence"/>
</dbReference>
<dbReference type="GO" id="GO:0055085">
    <property type="term" value="P:transmembrane transport"/>
    <property type="evidence" value="ECO:0007669"/>
    <property type="project" value="InterPro"/>
</dbReference>
<dbReference type="PANTHER" id="PTHR32243">
    <property type="entry name" value="MALTOSE TRANSPORT SYSTEM PERMEASE-RELATED"/>
    <property type="match status" value="1"/>
</dbReference>
<comment type="similarity">
    <text evidence="2">Belongs to the binding-protein-dependent transport system permease family. MalFG subfamily.</text>
</comment>
<evidence type="ECO:0000256" key="4">
    <source>
        <dbReference type="ARBA" id="ARBA00022475"/>
    </source>
</evidence>
<evidence type="ECO:0000256" key="7">
    <source>
        <dbReference type="ARBA" id="ARBA00022989"/>
    </source>
</evidence>
<feature type="domain" description="ABC transmembrane type-1" evidence="10">
    <location>
        <begin position="74"/>
        <end position="266"/>
    </location>
</feature>